<feature type="compositionally biased region" description="Basic and acidic residues" evidence="1">
    <location>
        <begin position="955"/>
        <end position="971"/>
    </location>
</feature>
<feature type="region of interest" description="Disordered" evidence="1">
    <location>
        <begin position="899"/>
        <end position="1000"/>
    </location>
</feature>
<feature type="compositionally biased region" description="Polar residues" evidence="1">
    <location>
        <begin position="811"/>
        <end position="829"/>
    </location>
</feature>
<dbReference type="Proteomes" id="UP000019373">
    <property type="component" value="Unassembled WGS sequence"/>
</dbReference>
<feature type="transmembrane region" description="Helical" evidence="2">
    <location>
        <begin position="1232"/>
        <end position="1252"/>
    </location>
</feature>
<evidence type="ECO:0000256" key="2">
    <source>
        <dbReference type="SAM" id="Phobius"/>
    </source>
</evidence>
<dbReference type="OMA" id="CEVSPID"/>
<evidence type="ECO:0000256" key="1">
    <source>
        <dbReference type="SAM" id="MobiDB-lite"/>
    </source>
</evidence>
<keyword evidence="2" id="KW-1133">Transmembrane helix</keyword>
<feature type="transmembrane region" description="Helical" evidence="2">
    <location>
        <begin position="1279"/>
        <end position="1302"/>
    </location>
</feature>
<keyword evidence="2" id="KW-0812">Transmembrane</keyword>
<dbReference type="OrthoDB" id="5353066at2759"/>
<dbReference type="RefSeq" id="XP_007805562.1">
    <property type="nucleotide sequence ID" value="XM_007807371.1"/>
</dbReference>
<dbReference type="EMBL" id="KE721493">
    <property type="protein sequence ID" value="ERF68825.1"/>
    <property type="molecule type" value="Genomic_DNA"/>
</dbReference>
<feature type="compositionally biased region" description="Low complexity" evidence="1">
    <location>
        <begin position="972"/>
        <end position="991"/>
    </location>
</feature>
<evidence type="ECO:0000313" key="4">
    <source>
        <dbReference type="Proteomes" id="UP000019373"/>
    </source>
</evidence>
<feature type="region of interest" description="Disordered" evidence="1">
    <location>
        <begin position="554"/>
        <end position="576"/>
    </location>
</feature>
<feature type="region of interest" description="Disordered" evidence="1">
    <location>
        <begin position="291"/>
        <end position="315"/>
    </location>
</feature>
<feature type="compositionally biased region" description="Polar residues" evidence="1">
    <location>
        <begin position="230"/>
        <end position="242"/>
    </location>
</feature>
<feature type="region of interest" description="Disordered" evidence="1">
    <location>
        <begin position="218"/>
        <end position="242"/>
    </location>
</feature>
<feature type="region of interest" description="Disordered" evidence="1">
    <location>
        <begin position="673"/>
        <end position="706"/>
    </location>
</feature>
<feature type="compositionally biased region" description="Basic and acidic residues" evidence="1">
    <location>
        <begin position="295"/>
        <end position="311"/>
    </location>
</feature>
<organism evidence="3 4">
    <name type="scientific">Endocarpon pusillum (strain Z07020 / HMAS-L-300199)</name>
    <name type="common">Lichen-forming fungus</name>
    <dbReference type="NCBI Taxonomy" id="1263415"/>
    <lineage>
        <taxon>Eukaryota</taxon>
        <taxon>Fungi</taxon>
        <taxon>Dikarya</taxon>
        <taxon>Ascomycota</taxon>
        <taxon>Pezizomycotina</taxon>
        <taxon>Eurotiomycetes</taxon>
        <taxon>Chaetothyriomycetidae</taxon>
        <taxon>Verrucariales</taxon>
        <taxon>Verrucariaceae</taxon>
        <taxon>Endocarpon</taxon>
    </lineage>
</organism>
<feature type="region of interest" description="Disordered" evidence="1">
    <location>
        <begin position="609"/>
        <end position="629"/>
    </location>
</feature>
<feature type="compositionally biased region" description="Basic and acidic residues" evidence="1">
    <location>
        <begin position="466"/>
        <end position="485"/>
    </location>
</feature>
<feature type="compositionally biased region" description="Polar residues" evidence="1">
    <location>
        <begin position="899"/>
        <end position="918"/>
    </location>
</feature>
<evidence type="ECO:0000313" key="3">
    <source>
        <dbReference type="EMBL" id="ERF68825.1"/>
    </source>
</evidence>
<feature type="region of interest" description="Disordered" evidence="1">
    <location>
        <begin position="347"/>
        <end position="518"/>
    </location>
</feature>
<proteinExistence type="predicted"/>
<dbReference type="HOGENOM" id="CLU_261295_0_0_1"/>
<feature type="compositionally biased region" description="Polar residues" evidence="1">
    <location>
        <begin position="941"/>
        <end position="954"/>
    </location>
</feature>
<sequence length="1303" mass="142798">MASQTGFCRDGCSFDTMDIDCSMAFRMVESTIKRIMSGLRERRENEMAFAGLIKTDLAVSAVVHSQHRCSKFLTSVAPHSNASSSSQIPYSYPSTAPLLPQLRSILQGLEELSLQESPQAASTPFAAPSRTGQAISDLTSDAVTGPTHHPLTTLSYPEFPDIQASALSHHRNQARRELHRKAKANTFSSLPETRNCESRKRAESVAEYRRAANRLRHNRPTAFGPGKKQNLPSHSGLEVTSNLPRPITPDLLEFHSASSLIQKGSLPTSLGDLEELASLVPLLSHWFAPSMASESGEKPGPKDMAARRTDTPPRSIFDDYQSAYQSIISPDRAFSGASKVGEAANSSSALSDLSPPKNPFADLSPPSHGTRIASLPESRDRRSSRLPNSPRPKRRTNLLRPISVSPPSGHAIRPASMVKHDSNSSFDFGSPRRLNQDRSPNTKQPNLHGARGRVEKSSIIGSIVKRHGDGSDCRKRSTESGREVEVENSLDISSSRQSVLDDPDVLRSSPAGQAPAIPLPPDPSCVVAKGLIGETLSEISLYENTEKLLNLTQASGTDTPAGRKASGSPVKPANSQKGVLTSEFSWMGNKGKTSFRDLSTKELNQLRKSVHEQPGELTSQSVIDPVGNEPYNDQYLLSNATYQSPPAGQRSTTSDELVEADARVAQLLSERLATHSSEQEQKSFSEPPASDLQNPKAGVDNTGDLDSDSVLDFGGLQSSSSRGVSLDVALKDGLFRPGLYMDESSMVSLVGRESAEAERLSAVAKGKQVIRSVKSEEEDDLFTEGDGNDGGEWETVGESGMQRDLHTQVSIGRDTSGSSLANVSSNESAEQIKAAPSPWDPLRSHPTFITPPTKALVHRYRRNGKTLEVQDPATVPRYVPPHSEGHPLPRLNRISSPTTALPNIVTPPNQCRTENSPSYRHPTPLSGKHQNPFISSPPPVNVNTPGSSFELSELSSKRTDKHQAIHADSPHPLHQTHTPTPNTTNNHSENPFDTEDTCSDVSEDGSYLTFYPTNLTVDGSSILHPNSQHTPKSAKSYTPGSIKRTEHYLTGSPGFKMPESRRYQRIREELGCDTGGITRVPGTQQTAPPRAHIEEDLIRAMNPFRSANPLPDLPASNDFGLTFNKPLTRSSTDNQIAERMIIAQDNMNILKKKCPEFPFNDSMLKLVFRNKDGTATDRPKALRGTKYEEDGRIFEQAWCDVHNRWEFSHAPRLTKRIPKDDPKIQREMGRRIVLWLFLSVIGWLPLIFFVAWDPGHVRDDVMREWTKGTCQTFHKKEILLARMLTGFIGAVVAVALALVGVYL</sequence>
<accession>U1HFF2</accession>
<keyword evidence="2" id="KW-0472">Membrane</keyword>
<dbReference type="GeneID" id="19241213"/>
<keyword evidence="4" id="KW-1185">Reference proteome</keyword>
<protein>
    <submittedName>
        <fullName evidence="3">Uncharacterized protein</fullName>
    </submittedName>
</protein>
<feature type="region of interest" description="Disordered" evidence="1">
    <location>
        <begin position="811"/>
        <end position="845"/>
    </location>
</feature>
<dbReference type="eggNOG" id="ENOG502RNWT">
    <property type="taxonomic scope" value="Eukaryota"/>
</dbReference>
<name>U1HFF2_ENDPU</name>
<gene>
    <name evidence="3" type="ORF">EPUS_06269</name>
</gene>
<reference evidence="4" key="1">
    <citation type="journal article" date="2014" name="BMC Genomics">
        <title>Genome characteristics reveal the impact of lichenization on lichen-forming fungus Endocarpon pusillum Hedwig (Verrucariales, Ascomycota).</title>
        <authorList>
            <person name="Wang Y.-Y."/>
            <person name="Liu B."/>
            <person name="Zhang X.-Y."/>
            <person name="Zhou Q.-M."/>
            <person name="Zhang T."/>
            <person name="Li H."/>
            <person name="Yu Y.-F."/>
            <person name="Zhang X.-L."/>
            <person name="Hao X.-Y."/>
            <person name="Wang M."/>
            <person name="Wang L."/>
            <person name="Wei J.-C."/>
        </authorList>
    </citation>
    <scope>NUCLEOTIDE SEQUENCE [LARGE SCALE GENOMIC DNA]</scope>
    <source>
        <strain evidence="4">Z07020 / HMAS-L-300199</strain>
    </source>
</reference>